<reference evidence="4" key="2">
    <citation type="submission" date="2025-08" db="UniProtKB">
        <authorList>
            <consortium name="Ensembl"/>
        </authorList>
    </citation>
    <scope>IDENTIFICATION</scope>
</reference>
<feature type="binding site" evidence="3">
    <location>
        <position position="287"/>
    </location>
    <ligand>
        <name>Zn(2+)</name>
        <dbReference type="ChEBI" id="CHEBI:29105"/>
    </ligand>
</feature>
<feature type="binding site" evidence="3">
    <location>
        <position position="334"/>
    </location>
    <ligand>
        <name>Zn(2+)</name>
        <dbReference type="ChEBI" id="CHEBI:29105"/>
    </ligand>
</feature>
<dbReference type="InterPro" id="IPR012341">
    <property type="entry name" value="6hp_glycosidase-like_sf"/>
</dbReference>
<dbReference type="GeneTree" id="ENSGT00530000063186"/>
<dbReference type="AlphaFoldDB" id="F6VZA9"/>
<dbReference type="CDD" id="cd04794">
    <property type="entry name" value="euk_LANCL"/>
    <property type="match status" value="1"/>
</dbReference>
<dbReference type="HOGENOM" id="CLU_036244_0_1_1"/>
<dbReference type="SUPFAM" id="SSF158745">
    <property type="entry name" value="LanC-like"/>
    <property type="match status" value="1"/>
</dbReference>
<evidence type="ECO:0000256" key="1">
    <source>
        <dbReference type="ARBA" id="ARBA00007179"/>
    </source>
</evidence>
<dbReference type="FunFam" id="1.50.10.10:FF:000012">
    <property type="entry name" value="LanC-like protein 3"/>
    <property type="match status" value="1"/>
</dbReference>
<organism evidence="4 5">
    <name type="scientific">Ciona intestinalis</name>
    <name type="common">Transparent sea squirt</name>
    <name type="synonym">Ascidia intestinalis</name>
    <dbReference type="NCBI Taxonomy" id="7719"/>
    <lineage>
        <taxon>Eukaryota</taxon>
        <taxon>Metazoa</taxon>
        <taxon>Chordata</taxon>
        <taxon>Tunicata</taxon>
        <taxon>Ascidiacea</taxon>
        <taxon>Phlebobranchia</taxon>
        <taxon>Cionidae</taxon>
        <taxon>Ciona</taxon>
    </lineage>
</organism>
<dbReference type="SMART" id="SM01260">
    <property type="entry name" value="LANC_like"/>
    <property type="match status" value="1"/>
</dbReference>
<proteinExistence type="inferred from homology"/>
<sequence>MNLGRYFKNPYPDIEISYSPTPREVYEGRILSCVDHVLKGLQPTHKNAGGGVYIGTAGVAYMLYYLAKSGHFPNHKEKFLEAAKSYVDVSVEYYEQRNIEPCNQVGFLLSNSGVYAVAALVYNLLQNCMKYVKLFQDLSAECEKVEMLPNGSDELFVGRAGYLLGIRLLQRDLKIEILPAETIRKIIRAAVQSGEKFRSHVNLEGEPPLMYAYYKTMSLGAGHGVSGILQVLLTFPDHINPESLTLIQRSVDYLLSRCVDKQGCYNIATDLETSLSSDGGTHLVHWCHGAAGVVYLFARAYLVFNRDQKYLDACVLLADTVWKCGLLSKGPGICHGVAGSGYVFLILYRLTQDEKYLYRADRFGGFMFTEAFSVGARTPDRPHSLFEGLAGTICFLNDILQPTKAEFPLADVFLD</sequence>
<dbReference type="GO" id="GO:0005886">
    <property type="term" value="C:plasma membrane"/>
    <property type="evidence" value="ECO:0000318"/>
    <property type="project" value="GO_Central"/>
</dbReference>
<feature type="binding site" evidence="3">
    <location>
        <position position="335"/>
    </location>
    <ligand>
        <name>Zn(2+)</name>
        <dbReference type="ChEBI" id="CHEBI:29105"/>
    </ligand>
</feature>
<reference evidence="5" key="1">
    <citation type="journal article" date="2002" name="Science">
        <title>The draft genome of Ciona intestinalis: insights into chordate and vertebrate origins.</title>
        <authorList>
            <person name="Dehal P."/>
            <person name="Satou Y."/>
            <person name="Campbell R.K."/>
            <person name="Chapman J."/>
            <person name="Degnan B."/>
            <person name="De Tomaso A."/>
            <person name="Davidson B."/>
            <person name="Di Gregorio A."/>
            <person name="Gelpke M."/>
            <person name="Goodstein D.M."/>
            <person name="Harafuji N."/>
            <person name="Hastings K.E."/>
            <person name="Ho I."/>
            <person name="Hotta K."/>
            <person name="Huang W."/>
            <person name="Kawashima T."/>
            <person name="Lemaire P."/>
            <person name="Martinez D."/>
            <person name="Meinertzhagen I.A."/>
            <person name="Necula S."/>
            <person name="Nonaka M."/>
            <person name="Putnam N."/>
            <person name="Rash S."/>
            <person name="Saiga H."/>
            <person name="Satake M."/>
            <person name="Terry A."/>
            <person name="Yamada L."/>
            <person name="Wang H.G."/>
            <person name="Awazu S."/>
            <person name="Azumi K."/>
            <person name="Boore J."/>
            <person name="Branno M."/>
            <person name="Chin-Bow S."/>
            <person name="DeSantis R."/>
            <person name="Doyle S."/>
            <person name="Francino P."/>
            <person name="Keys D.N."/>
            <person name="Haga S."/>
            <person name="Hayashi H."/>
            <person name="Hino K."/>
            <person name="Imai K.S."/>
            <person name="Inaba K."/>
            <person name="Kano S."/>
            <person name="Kobayashi K."/>
            <person name="Kobayashi M."/>
            <person name="Lee B.I."/>
            <person name="Makabe K.W."/>
            <person name="Manohar C."/>
            <person name="Matassi G."/>
            <person name="Medina M."/>
            <person name="Mochizuki Y."/>
            <person name="Mount S."/>
            <person name="Morishita T."/>
            <person name="Miura S."/>
            <person name="Nakayama A."/>
            <person name="Nishizaka S."/>
            <person name="Nomoto H."/>
            <person name="Ohta F."/>
            <person name="Oishi K."/>
            <person name="Rigoutsos I."/>
            <person name="Sano M."/>
            <person name="Sasaki A."/>
            <person name="Sasakura Y."/>
            <person name="Shoguchi E."/>
            <person name="Shin-i T."/>
            <person name="Spagnuolo A."/>
            <person name="Stainier D."/>
            <person name="Suzuki M.M."/>
            <person name="Tassy O."/>
            <person name="Takatori N."/>
            <person name="Tokuoka M."/>
            <person name="Yagi K."/>
            <person name="Yoshizaki F."/>
            <person name="Wada S."/>
            <person name="Zhang C."/>
            <person name="Hyatt P.D."/>
            <person name="Larimer F."/>
            <person name="Detter C."/>
            <person name="Doggett N."/>
            <person name="Glavina T."/>
            <person name="Hawkins T."/>
            <person name="Richardson P."/>
            <person name="Lucas S."/>
            <person name="Kohara Y."/>
            <person name="Levine M."/>
            <person name="Satoh N."/>
            <person name="Rokhsar D.S."/>
        </authorList>
    </citation>
    <scope>NUCLEOTIDE SEQUENCE [LARGE SCALE GENOMIC DNA]</scope>
</reference>
<dbReference type="PRINTS" id="PR01950">
    <property type="entry name" value="LANCSUPER"/>
</dbReference>
<dbReference type="InterPro" id="IPR007822">
    <property type="entry name" value="LANC-like"/>
</dbReference>
<reference evidence="4" key="3">
    <citation type="submission" date="2025-09" db="UniProtKB">
        <authorList>
            <consortium name="Ensembl"/>
        </authorList>
    </citation>
    <scope>IDENTIFICATION</scope>
</reference>
<evidence type="ECO:0000256" key="3">
    <source>
        <dbReference type="PIRSR" id="PIRSR607822-1"/>
    </source>
</evidence>
<comment type="similarity">
    <text evidence="1">Belongs to the LanC-like protein family.</text>
</comment>
<dbReference type="Ensembl" id="ENSCINT00000003139.3">
    <property type="protein sequence ID" value="ENSCINP00000003139.3"/>
    <property type="gene ID" value="ENSCING00000001571.3"/>
</dbReference>
<dbReference type="PANTHER" id="PTHR12736:SF7">
    <property type="entry name" value="LANC-LIKE PROTEIN 3"/>
    <property type="match status" value="1"/>
</dbReference>
<name>F6VZA9_CIOIN</name>
<dbReference type="InterPro" id="IPR020464">
    <property type="entry name" value="LanC-like_prot_euk"/>
</dbReference>
<evidence type="ECO:0000256" key="2">
    <source>
        <dbReference type="ARBA" id="ARBA00074153"/>
    </source>
</evidence>
<dbReference type="OMA" id="YQEGCGE"/>
<keyword evidence="5" id="KW-1185">Reference proteome</keyword>
<dbReference type="GO" id="GO:0046872">
    <property type="term" value="F:metal ion binding"/>
    <property type="evidence" value="ECO:0007669"/>
    <property type="project" value="UniProtKB-KW"/>
</dbReference>
<evidence type="ECO:0000313" key="4">
    <source>
        <dbReference type="Ensembl" id="ENSCINP00000003139.3"/>
    </source>
</evidence>
<dbReference type="PRINTS" id="PR01951">
    <property type="entry name" value="LANCEUKARYTE"/>
</dbReference>
<evidence type="ECO:0000313" key="5">
    <source>
        <dbReference type="Proteomes" id="UP000008144"/>
    </source>
</evidence>
<keyword evidence="3" id="KW-0479">Metal-binding</keyword>
<dbReference type="GO" id="GO:0031179">
    <property type="term" value="P:peptide modification"/>
    <property type="evidence" value="ECO:0007669"/>
    <property type="project" value="InterPro"/>
</dbReference>
<keyword evidence="3" id="KW-0862">Zinc</keyword>
<protein>
    <recommendedName>
        <fullName evidence="2">LanC-like protein 3</fullName>
    </recommendedName>
</protein>
<accession>F6VZA9</accession>
<dbReference type="Gene3D" id="1.50.10.10">
    <property type="match status" value="1"/>
</dbReference>
<dbReference type="GO" id="GO:0005975">
    <property type="term" value="P:carbohydrate metabolic process"/>
    <property type="evidence" value="ECO:0007669"/>
    <property type="project" value="InterPro"/>
</dbReference>
<dbReference type="Proteomes" id="UP000008144">
    <property type="component" value="Unassembled WGS sequence"/>
</dbReference>
<dbReference type="Pfam" id="PF05147">
    <property type="entry name" value="LANC_like"/>
    <property type="match status" value="1"/>
</dbReference>
<dbReference type="InParanoid" id="F6VZA9"/>
<dbReference type="PANTHER" id="PTHR12736">
    <property type="entry name" value="LANC-LIKE PROTEIN"/>
    <property type="match status" value="1"/>
</dbReference>
<gene>
    <name evidence="4" type="primary">LOC100181052</name>
</gene>